<feature type="region of interest" description="Disordered" evidence="1">
    <location>
        <begin position="39"/>
        <end position="68"/>
    </location>
</feature>
<dbReference type="EMBL" id="QXFY01000028">
    <property type="protein sequence ID" value="KAE9361278.1"/>
    <property type="molecule type" value="Genomic_DNA"/>
</dbReference>
<comment type="caution">
    <text evidence="2">The sequence shown here is derived from an EMBL/GenBank/DDBJ whole genome shotgun (WGS) entry which is preliminary data.</text>
</comment>
<sequence>MQSRVHSETSALLCSADLSSISLPPDSLQKMTTITTTKASAVTGHSSKRKADQMSAATTGEPETKRPYNGKCQYKTGKCFNERTLKRNGDAHSLCEEHRTKQNLIQRRSDRKYQKVHAIRRRERPQRRAELKKQVSTAVAQQFFIESQQQKTFSIPLPQYQYHVQQMIPTNCIGGSTLATTAAGTAGLAPRIQVPQPLSAVMVEDRRNIGSPLVLSFSQIAAPLANTSVSDELSPTGTDDFTPYSFLGVPMPLVSETLPVLQYDEIMESSSFGDDFGYMRIGSSFGDKQAWSDADIEFLQTLLQEF</sequence>
<evidence type="ECO:0000256" key="1">
    <source>
        <dbReference type="SAM" id="MobiDB-lite"/>
    </source>
</evidence>
<dbReference type="Proteomes" id="UP000486351">
    <property type="component" value="Unassembled WGS sequence"/>
</dbReference>
<evidence type="ECO:0000313" key="3">
    <source>
        <dbReference type="Proteomes" id="UP000486351"/>
    </source>
</evidence>
<gene>
    <name evidence="2" type="ORF">PF008_g1204</name>
</gene>
<evidence type="ECO:0000313" key="2">
    <source>
        <dbReference type="EMBL" id="KAE9361278.1"/>
    </source>
</evidence>
<reference evidence="2 3" key="1">
    <citation type="submission" date="2018-09" db="EMBL/GenBank/DDBJ databases">
        <title>Genomic investigation of the strawberry pathogen Phytophthora fragariae indicates pathogenicity is determined by transcriptional variation in three key races.</title>
        <authorList>
            <person name="Adams T.M."/>
            <person name="Armitage A.D."/>
            <person name="Sobczyk M.K."/>
            <person name="Bates H.J."/>
            <person name="Dunwell J.M."/>
            <person name="Nellist C.F."/>
            <person name="Harrison R.J."/>
        </authorList>
    </citation>
    <scope>NUCLEOTIDE SEQUENCE [LARGE SCALE GENOMIC DNA]</scope>
    <source>
        <strain evidence="2 3">NOV-77</strain>
    </source>
</reference>
<dbReference type="AlphaFoldDB" id="A0A6G0SLV6"/>
<name>A0A6G0SLV6_9STRA</name>
<protein>
    <submittedName>
        <fullName evidence="2">Uncharacterized protein</fullName>
    </submittedName>
</protein>
<accession>A0A6G0SLV6</accession>
<organism evidence="2 3">
    <name type="scientific">Phytophthora fragariae</name>
    <dbReference type="NCBI Taxonomy" id="53985"/>
    <lineage>
        <taxon>Eukaryota</taxon>
        <taxon>Sar</taxon>
        <taxon>Stramenopiles</taxon>
        <taxon>Oomycota</taxon>
        <taxon>Peronosporomycetes</taxon>
        <taxon>Peronosporales</taxon>
        <taxon>Peronosporaceae</taxon>
        <taxon>Phytophthora</taxon>
    </lineage>
</organism>
<proteinExistence type="predicted"/>